<dbReference type="PROSITE" id="PS00463">
    <property type="entry name" value="ZN2_CY6_FUNGAL_1"/>
    <property type="match status" value="1"/>
</dbReference>
<dbReference type="OrthoDB" id="2123952at2759"/>
<proteinExistence type="predicted"/>
<dbReference type="InterPro" id="IPR036864">
    <property type="entry name" value="Zn2-C6_fun-type_DNA-bd_sf"/>
</dbReference>
<dbReference type="InterPro" id="IPR050815">
    <property type="entry name" value="TF_fung"/>
</dbReference>
<organism evidence="8 9">
    <name type="scientific">Coprinellus micaceus</name>
    <name type="common">Glistening ink-cap mushroom</name>
    <name type="synonym">Coprinus micaceus</name>
    <dbReference type="NCBI Taxonomy" id="71717"/>
    <lineage>
        <taxon>Eukaryota</taxon>
        <taxon>Fungi</taxon>
        <taxon>Dikarya</taxon>
        <taxon>Basidiomycota</taxon>
        <taxon>Agaricomycotina</taxon>
        <taxon>Agaricomycetes</taxon>
        <taxon>Agaricomycetidae</taxon>
        <taxon>Agaricales</taxon>
        <taxon>Agaricineae</taxon>
        <taxon>Psathyrellaceae</taxon>
        <taxon>Coprinellus</taxon>
    </lineage>
</organism>
<keyword evidence="3" id="KW-0805">Transcription regulation</keyword>
<evidence type="ECO:0000256" key="3">
    <source>
        <dbReference type="ARBA" id="ARBA00023015"/>
    </source>
</evidence>
<dbReference type="GO" id="GO:0000981">
    <property type="term" value="F:DNA-binding transcription factor activity, RNA polymerase II-specific"/>
    <property type="evidence" value="ECO:0007669"/>
    <property type="project" value="InterPro"/>
</dbReference>
<evidence type="ECO:0000256" key="2">
    <source>
        <dbReference type="ARBA" id="ARBA00022723"/>
    </source>
</evidence>
<dbReference type="Gene3D" id="4.10.240.10">
    <property type="entry name" value="Zn(2)-C6 fungal-type DNA-binding domain"/>
    <property type="match status" value="1"/>
</dbReference>
<feature type="compositionally biased region" description="Polar residues" evidence="6">
    <location>
        <begin position="710"/>
        <end position="733"/>
    </location>
</feature>
<name>A0A4Y7TQQ9_COPMI</name>
<dbReference type="STRING" id="71717.A0A4Y7TQQ9"/>
<feature type="region of interest" description="Disordered" evidence="6">
    <location>
        <begin position="45"/>
        <end position="141"/>
    </location>
</feature>
<accession>A0A4Y7TQQ9</accession>
<dbReference type="PANTHER" id="PTHR47338:SF5">
    <property type="entry name" value="ZN(II)2CYS6 TRANSCRIPTION FACTOR (EUROFUNG)"/>
    <property type="match status" value="1"/>
</dbReference>
<dbReference type="PANTHER" id="PTHR47338">
    <property type="entry name" value="ZN(II)2CYS6 TRANSCRIPTION FACTOR (EUROFUNG)-RELATED"/>
    <property type="match status" value="1"/>
</dbReference>
<dbReference type="Pfam" id="PF04082">
    <property type="entry name" value="Fungal_trans"/>
    <property type="match status" value="1"/>
</dbReference>
<reference evidence="8 9" key="1">
    <citation type="journal article" date="2019" name="Nat. Ecol. Evol.">
        <title>Megaphylogeny resolves global patterns of mushroom evolution.</title>
        <authorList>
            <person name="Varga T."/>
            <person name="Krizsan K."/>
            <person name="Foldi C."/>
            <person name="Dima B."/>
            <person name="Sanchez-Garcia M."/>
            <person name="Sanchez-Ramirez S."/>
            <person name="Szollosi G.J."/>
            <person name="Szarkandi J.G."/>
            <person name="Papp V."/>
            <person name="Albert L."/>
            <person name="Andreopoulos W."/>
            <person name="Angelini C."/>
            <person name="Antonin V."/>
            <person name="Barry K.W."/>
            <person name="Bougher N.L."/>
            <person name="Buchanan P."/>
            <person name="Buyck B."/>
            <person name="Bense V."/>
            <person name="Catcheside P."/>
            <person name="Chovatia M."/>
            <person name="Cooper J."/>
            <person name="Damon W."/>
            <person name="Desjardin D."/>
            <person name="Finy P."/>
            <person name="Geml J."/>
            <person name="Haridas S."/>
            <person name="Hughes K."/>
            <person name="Justo A."/>
            <person name="Karasinski D."/>
            <person name="Kautmanova I."/>
            <person name="Kiss B."/>
            <person name="Kocsube S."/>
            <person name="Kotiranta H."/>
            <person name="LaButti K.M."/>
            <person name="Lechner B.E."/>
            <person name="Liimatainen K."/>
            <person name="Lipzen A."/>
            <person name="Lukacs Z."/>
            <person name="Mihaltcheva S."/>
            <person name="Morgado L.N."/>
            <person name="Niskanen T."/>
            <person name="Noordeloos M.E."/>
            <person name="Ohm R.A."/>
            <person name="Ortiz-Santana B."/>
            <person name="Ovrebo C."/>
            <person name="Racz N."/>
            <person name="Riley R."/>
            <person name="Savchenko A."/>
            <person name="Shiryaev A."/>
            <person name="Soop K."/>
            <person name="Spirin V."/>
            <person name="Szebenyi C."/>
            <person name="Tomsovsky M."/>
            <person name="Tulloss R.E."/>
            <person name="Uehling J."/>
            <person name="Grigoriev I.V."/>
            <person name="Vagvolgyi C."/>
            <person name="Papp T."/>
            <person name="Martin F.M."/>
            <person name="Miettinen O."/>
            <person name="Hibbett D.S."/>
            <person name="Nagy L.G."/>
        </authorList>
    </citation>
    <scope>NUCLEOTIDE SEQUENCE [LARGE SCALE GENOMIC DNA]</scope>
    <source>
        <strain evidence="8 9">FP101781</strain>
    </source>
</reference>
<dbReference type="GO" id="GO:0003677">
    <property type="term" value="F:DNA binding"/>
    <property type="evidence" value="ECO:0007669"/>
    <property type="project" value="InterPro"/>
</dbReference>
<keyword evidence="5" id="KW-0539">Nucleus</keyword>
<dbReference type="CDD" id="cd12148">
    <property type="entry name" value="fungal_TF_MHR"/>
    <property type="match status" value="1"/>
</dbReference>
<evidence type="ECO:0000259" key="7">
    <source>
        <dbReference type="PROSITE" id="PS50048"/>
    </source>
</evidence>
<keyword evidence="2" id="KW-0479">Metal-binding</keyword>
<dbReference type="SMART" id="SM00066">
    <property type="entry name" value="GAL4"/>
    <property type="match status" value="1"/>
</dbReference>
<dbReference type="GO" id="GO:0008270">
    <property type="term" value="F:zinc ion binding"/>
    <property type="evidence" value="ECO:0007669"/>
    <property type="project" value="InterPro"/>
</dbReference>
<gene>
    <name evidence="8" type="ORF">FA13DRAFT_1761962</name>
</gene>
<comment type="caution">
    <text evidence="8">The sequence shown here is derived from an EMBL/GenBank/DDBJ whole genome shotgun (WGS) entry which is preliminary data.</text>
</comment>
<dbReference type="Pfam" id="PF00172">
    <property type="entry name" value="Zn_clus"/>
    <property type="match status" value="1"/>
</dbReference>
<dbReference type="PROSITE" id="PS50048">
    <property type="entry name" value="ZN2_CY6_FUNGAL_2"/>
    <property type="match status" value="1"/>
</dbReference>
<feature type="region of interest" description="Disordered" evidence="6">
    <location>
        <begin position="559"/>
        <end position="805"/>
    </location>
</feature>
<comment type="subcellular location">
    <subcellularLocation>
        <location evidence="1">Nucleus</location>
    </subcellularLocation>
</comment>
<evidence type="ECO:0000256" key="1">
    <source>
        <dbReference type="ARBA" id="ARBA00004123"/>
    </source>
</evidence>
<evidence type="ECO:0000256" key="5">
    <source>
        <dbReference type="ARBA" id="ARBA00023242"/>
    </source>
</evidence>
<evidence type="ECO:0000313" key="8">
    <source>
        <dbReference type="EMBL" id="TEB36513.1"/>
    </source>
</evidence>
<keyword evidence="4" id="KW-0804">Transcription</keyword>
<dbReference type="InterPro" id="IPR001138">
    <property type="entry name" value="Zn2Cys6_DnaBD"/>
</dbReference>
<evidence type="ECO:0000256" key="6">
    <source>
        <dbReference type="SAM" id="MobiDB-lite"/>
    </source>
</evidence>
<feature type="compositionally biased region" description="Polar residues" evidence="6">
    <location>
        <begin position="60"/>
        <end position="91"/>
    </location>
</feature>
<evidence type="ECO:0000313" key="9">
    <source>
        <dbReference type="Proteomes" id="UP000298030"/>
    </source>
</evidence>
<feature type="domain" description="Zn(2)-C6 fungal-type" evidence="7">
    <location>
        <begin position="12"/>
        <end position="41"/>
    </location>
</feature>
<sequence>MRGAKRKRLAKACDACHKSKRRCDGTAPCSNCFFASKQCTYTDASGRPVPAPHRFEPTRGTAQPPDSRTPSFGQPPSSQPLLPAESSSSRYANPPRYPFGSSSLPAVHANLQPDGNDDERRNPRKRFRSERGNAIPPEDLIIDGPVSTITMDRPAAVELDHGLTRELTNLFFAHCHPARGIIHKPTFAANLSHNRVPSYLLHAVCALAAPLSKQPRIRTSPSRFAGKPFAQEALSLMFDGAGRLICEPNLAAAQALCLLQMHDILTKESNAVWESRYHDLALTIVDSLGVLNPEHPTLTPVPSPEFISASLEKEAIRRIFWYIHLIDVKAAIYFKKPITFTAADLRLRLPVDETSFELGVHSTLPEYLHLPAVKMQYASEFGHAIRIITIYAKVELILDDLCAPYQSQESLASANKALSETEHHMEEWARTLPDHLRFSDESLDVQQSMFETSSNIGAWFWCCHHVYYAACALAINFARVRNQRDSVNEPQWALRRIEAILKMLGDRAKNSLLLGAALWALIKYCKRDDAQVRAWCADYEDSFGTRMFDLVADWRPHPSPPQRHLFQLAPSSHPQSQQQQRTPFRFSDPSPSSSSFTSSRPPVLGNGVDNPQGVKSPSGTGPSYLRGRYGDETPTQNRAASPPRPPLVAHQDIRESRPGPSHLPSRSLSSNRALPPLTGGDSSYSSIKSEKESSTVRGFNDTDPDASKGAPTTSGGSPDSSAPNSGPPSSRNSVVGEGSGQTLPPLKGSGLLEWNTGDNRGGQGKRSSPRRSPPLPPLYQNHDESRPTLALGMPIGLPWLANESR</sequence>
<keyword evidence="9" id="KW-1185">Reference proteome</keyword>
<evidence type="ECO:0000256" key="4">
    <source>
        <dbReference type="ARBA" id="ARBA00023163"/>
    </source>
</evidence>
<dbReference type="AlphaFoldDB" id="A0A4Y7TQQ9"/>
<protein>
    <recommendedName>
        <fullName evidence="7">Zn(2)-C6 fungal-type domain-containing protein</fullName>
    </recommendedName>
</protein>
<dbReference type="SUPFAM" id="SSF57701">
    <property type="entry name" value="Zn2/Cys6 DNA-binding domain"/>
    <property type="match status" value="1"/>
</dbReference>
<dbReference type="Proteomes" id="UP000298030">
    <property type="component" value="Unassembled WGS sequence"/>
</dbReference>
<dbReference type="GO" id="GO:0005634">
    <property type="term" value="C:nucleus"/>
    <property type="evidence" value="ECO:0007669"/>
    <property type="project" value="UniProtKB-SubCell"/>
</dbReference>
<dbReference type="CDD" id="cd00067">
    <property type="entry name" value="GAL4"/>
    <property type="match status" value="1"/>
</dbReference>
<dbReference type="EMBL" id="QPFP01000005">
    <property type="protein sequence ID" value="TEB36513.1"/>
    <property type="molecule type" value="Genomic_DNA"/>
</dbReference>
<dbReference type="GO" id="GO:0006351">
    <property type="term" value="P:DNA-templated transcription"/>
    <property type="evidence" value="ECO:0007669"/>
    <property type="project" value="InterPro"/>
</dbReference>
<feature type="compositionally biased region" description="Low complexity" evidence="6">
    <location>
        <begin position="570"/>
        <end position="602"/>
    </location>
</feature>
<dbReference type="InterPro" id="IPR007219">
    <property type="entry name" value="XnlR_reg_dom"/>
</dbReference>